<dbReference type="InterPro" id="IPR026444">
    <property type="entry name" value="Secre_tail"/>
</dbReference>
<evidence type="ECO:0000313" key="5">
    <source>
        <dbReference type="Proteomes" id="UP001595812"/>
    </source>
</evidence>
<proteinExistence type="predicted"/>
<dbReference type="PROSITE" id="PS50012">
    <property type="entry name" value="RCC1_3"/>
    <property type="match status" value="1"/>
</dbReference>
<name>A0ABV8ALQ4_9FLAO</name>
<keyword evidence="1 2" id="KW-0732">Signal</keyword>
<evidence type="ECO:0000256" key="2">
    <source>
        <dbReference type="SAM" id="SignalP"/>
    </source>
</evidence>
<dbReference type="NCBIfam" id="TIGR04183">
    <property type="entry name" value="Por_Secre_tail"/>
    <property type="match status" value="1"/>
</dbReference>
<dbReference type="InterPro" id="IPR000408">
    <property type="entry name" value="Reg_chr_condens"/>
</dbReference>
<dbReference type="Gene3D" id="2.130.10.30">
    <property type="entry name" value="Regulator of chromosome condensation 1/beta-lactamase-inhibitor protein II"/>
    <property type="match status" value="2"/>
</dbReference>
<organism evidence="4 5">
    <name type="scientific">Winogradskyella maritima</name>
    <dbReference type="NCBI Taxonomy" id="1517766"/>
    <lineage>
        <taxon>Bacteria</taxon>
        <taxon>Pseudomonadati</taxon>
        <taxon>Bacteroidota</taxon>
        <taxon>Flavobacteriia</taxon>
        <taxon>Flavobacteriales</taxon>
        <taxon>Flavobacteriaceae</taxon>
        <taxon>Winogradskyella</taxon>
    </lineage>
</organism>
<dbReference type="Pfam" id="PF18962">
    <property type="entry name" value="Por_Secre_tail"/>
    <property type="match status" value="1"/>
</dbReference>
<dbReference type="Pfam" id="PF13540">
    <property type="entry name" value="RCC1_2"/>
    <property type="match status" value="2"/>
</dbReference>
<gene>
    <name evidence="4" type="ORF">ACFOSX_10785</name>
</gene>
<dbReference type="SUPFAM" id="SSF50985">
    <property type="entry name" value="RCC1/BLIP-II"/>
    <property type="match status" value="1"/>
</dbReference>
<sequence length="572" mass="61705">MKKINFLLTVIFALSALLSFSQTINAGHHATYINNGTDLYKMGGTVNQNPLQQITPLPNSSGIKKALSSFTAEFLLFNDGSLYAKGNNSNGILGRGFAQNANFNTYQKPINPDGPGFLSNVSDISVSSDNVLMLLQSGEVLQMGQLGNQTYFSSPTYLIFNNTSNKLLNIAKVAAGYEANYALTNNGEVWVWGINNFGQFGGSQPLGTFRLFPTKIQSLSNVIDIQTSGRHTLFLHTNGEVSCAGLNAYGELGIGNYAVFSNTIQKVKTYDANGYLVNLNGILDIAVNSWSSYFLKDDGTVLSVGKNYYGSLGQPQIMHNSNISIPNNVVNENNTGVLTGVIDIEAGANGYALARRSNCDIVAWGNPHLNPYGVVPSNNQPIPVKYDINFIGNCPPVFNYQATNYTICEGTCTEISATQVSGTAVNSIDWFLPGSVDKYGSGMDVEACYTTPGTYDVQVSIDGGTYQSTGISITVLPLSDKNCQNSGSGNGGVSNFKNAMIYPNPAEDQFSIKNIDFKDIKSVSLKSLKGNTLKTYNSRNNFSTANLKTGIYIVEILGKDDNVVKQLKLIKN</sequence>
<dbReference type="EMBL" id="JBHSAT010000007">
    <property type="protein sequence ID" value="MFC3877716.1"/>
    <property type="molecule type" value="Genomic_DNA"/>
</dbReference>
<feature type="chain" id="PRO_5045730807" evidence="2">
    <location>
        <begin position="27"/>
        <end position="572"/>
    </location>
</feature>
<dbReference type="Proteomes" id="UP001595812">
    <property type="component" value="Unassembled WGS sequence"/>
</dbReference>
<dbReference type="PANTHER" id="PTHR45982">
    <property type="entry name" value="REGULATOR OF CHROMOSOME CONDENSATION"/>
    <property type="match status" value="1"/>
</dbReference>
<dbReference type="InterPro" id="IPR051553">
    <property type="entry name" value="Ran_GTPase-activating"/>
</dbReference>
<dbReference type="RefSeq" id="WP_386100663.1">
    <property type="nucleotide sequence ID" value="NZ_JBHSAT010000007.1"/>
</dbReference>
<dbReference type="InterPro" id="IPR009091">
    <property type="entry name" value="RCC1/BLIP-II"/>
</dbReference>
<dbReference type="PANTHER" id="PTHR45982:SF1">
    <property type="entry name" value="REGULATOR OF CHROMOSOME CONDENSATION"/>
    <property type="match status" value="1"/>
</dbReference>
<evidence type="ECO:0000256" key="1">
    <source>
        <dbReference type="ARBA" id="ARBA00022729"/>
    </source>
</evidence>
<dbReference type="SUPFAM" id="SSF49299">
    <property type="entry name" value="PKD domain"/>
    <property type="match status" value="1"/>
</dbReference>
<comment type="caution">
    <text evidence="4">The sequence shown here is derived from an EMBL/GenBank/DDBJ whole genome shotgun (WGS) entry which is preliminary data.</text>
</comment>
<evidence type="ECO:0000259" key="3">
    <source>
        <dbReference type="Pfam" id="PF18962"/>
    </source>
</evidence>
<dbReference type="InterPro" id="IPR035986">
    <property type="entry name" value="PKD_dom_sf"/>
</dbReference>
<reference evidence="5" key="1">
    <citation type="journal article" date="2019" name="Int. J. Syst. Evol. Microbiol.">
        <title>The Global Catalogue of Microorganisms (GCM) 10K type strain sequencing project: providing services to taxonomists for standard genome sequencing and annotation.</title>
        <authorList>
            <consortium name="The Broad Institute Genomics Platform"/>
            <consortium name="The Broad Institute Genome Sequencing Center for Infectious Disease"/>
            <person name="Wu L."/>
            <person name="Ma J."/>
        </authorList>
    </citation>
    <scope>NUCLEOTIDE SEQUENCE [LARGE SCALE GENOMIC DNA]</scope>
    <source>
        <strain evidence="5">CECT 8979</strain>
    </source>
</reference>
<keyword evidence="5" id="KW-1185">Reference proteome</keyword>
<evidence type="ECO:0000313" key="4">
    <source>
        <dbReference type="EMBL" id="MFC3877716.1"/>
    </source>
</evidence>
<protein>
    <submittedName>
        <fullName evidence="4">T9SS type A sorting domain-containing protein</fullName>
    </submittedName>
</protein>
<feature type="signal peptide" evidence="2">
    <location>
        <begin position="1"/>
        <end position="26"/>
    </location>
</feature>
<feature type="domain" description="Secretion system C-terminal sorting" evidence="3">
    <location>
        <begin position="501"/>
        <end position="567"/>
    </location>
</feature>
<accession>A0ABV8ALQ4</accession>